<name>A0ABQ4KA72_9BACI</name>
<keyword evidence="2" id="KW-1185">Reference proteome</keyword>
<evidence type="ECO:0000313" key="2">
    <source>
        <dbReference type="Proteomes" id="UP000680279"/>
    </source>
</evidence>
<proteinExistence type="predicted"/>
<reference evidence="1 2" key="1">
    <citation type="submission" date="2021-03" db="EMBL/GenBank/DDBJ databases">
        <title>Antimicrobial resistance genes in bacteria isolated from Japanese honey, and their potential for conferring macrolide and lincosamide resistance in the American foulbrood pathogen Paenibacillus larvae.</title>
        <authorList>
            <person name="Okamoto M."/>
            <person name="Kumagai M."/>
            <person name="Kanamori H."/>
            <person name="Takamatsu D."/>
        </authorList>
    </citation>
    <scope>NUCLEOTIDE SEQUENCE [LARGE SCALE GENOMIC DNA]</scope>
    <source>
        <strain evidence="1 2">J1TS3</strain>
    </source>
</reference>
<dbReference type="Proteomes" id="UP000680279">
    <property type="component" value="Unassembled WGS sequence"/>
</dbReference>
<accession>A0ABQ4KA72</accession>
<sequence>MRNEKILLIVDLEEAYLTDDDYMGLIMDEYWNETRDELRSEYEKVINKAIKLKEDGWKIHFTGQTSPFGKLNEIVDVILPHWESNKDMIASYYKSIESNITVGGIFYERCVNAVSKIIKGSTLSKEHSISHYIIGDDEDYFYEFEY</sequence>
<gene>
    <name evidence="1" type="ORF">J1TS3_37580</name>
</gene>
<organism evidence="1 2">
    <name type="scientific">Siminovitchia fordii</name>
    <dbReference type="NCBI Taxonomy" id="254759"/>
    <lineage>
        <taxon>Bacteria</taxon>
        <taxon>Bacillati</taxon>
        <taxon>Bacillota</taxon>
        <taxon>Bacilli</taxon>
        <taxon>Bacillales</taxon>
        <taxon>Bacillaceae</taxon>
        <taxon>Siminovitchia</taxon>
    </lineage>
</organism>
<evidence type="ECO:0000313" key="1">
    <source>
        <dbReference type="EMBL" id="GIN22624.1"/>
    </source>
</evidence>
<protein>
    <submittedName>
        <fullName evidence="1">Uncharacterized protein</fullName>
    </submittedName>
</protein>
<comment type="caution">
    <text evidence="1">The sequence shown here is derived from an EMBL/GenBank/DDBJ whole genome shotgun (WGS) entry which is preliminary data.</text>
</comment>
<dbReference type="RefSeq" id="WP_212963737.1">
    <property type="nucleotide sequence ID" value="NZ_BOQT01000018.1"/>
</dbReference>
<dbReference type="EMBL" id="BOQT01000018">
    <property type="protein sequence ID" value="GIN22624.1"/>
    <property type="molecule type" value="Genomic_DNA"/>
</dbReference>